<feature type="region of interest" description="Disordered" evidence="2">
    <location>
        <begin position="792"/>
        <end position="822"/>
    </location>
</feature>
<name>A0AAV6UEU8_9ARAC</name>
<feature type="region of interest" description="Disordered" evidence="2">
    <location>
        <begin position="1331"/>
        <end position="1451"/>
    </location>
</feature>
<dbReference type="InterPro" id="IPR013087">
    <property type="entry name" value="Znf_C2H2_type"/>
</dbReference>
<feature type="compositionally biased region" description="Basic and acidic residues" evidence="2">
    <location>
        <begin position="1159"/>
        <end position="1168"/>
    </location>
</feature>
<feature type="compositionally biased region" description="Basic residues" evidence="2">
    <location>
        <begin position="1842"/>
        <end position="1851"/>
    </location>
</feature>
<protein>
    <recommendedName>
        <fullName evidence="3">C2H2-type domain-containing protein</fullName>
    </recommendedName>
</protein>
<feature type="compositionally biased region" description="Polar residues" evidence="2">
    <location>
        <begin position="315"/>
        <end position="344"/>
    </location>
</feature>
<feature type="region of interest" description="Disordered" evidence="2">
    <location>
        <begin position="1"/>
        <end position="53"/>
    </location>
</feature>
<feature type="compositionally biased region" description="Basic and acidic residues" evidence="2">
    <location>
        <begin position="963"/>
        <end position="976"/>
    </location>
</feature>
<feature type="region of interest" description="Disordered" evidence="2">
    <location>
        <begin position="1787"/>
        <end position="1852"/>
    </location>
</feature>
<dbReference type="EMBL" id="JAFNEN010000471">
    <property type="protein sequence ID" value="KAG8182274.1"/>
    <property type="molecule type" value="Genomic_DNA"/>
</dbReference>
<feature type="region of interest" description="Disordered" evidence="2">
    <location>
        <begin position="79"/>
        <end position="123"/>
    </location>
</feature>
<keyword evidence="5" id="KW-1185">Reference proteome</keyword>
<feature type="compositionally biased region" description="Low complexity" evidence="2">
    <location>
        <begin position="1535"/>
        <end position="1552"/>
    </location>
</feature>
<feature type="domain" description="C2H2-type" evidence="3">
    <location>
        <begin position="671"/>
        <end position="694"/>
    </location>
</feature>
<dbReference type="PANTHER" id="PTHR21564">
    <property type="entry name" value="BRAKELESS PROTEIN"/>
    <property type="match status" value="1"/>
</dbReference>
<accession>A0AAV6UEU8</accession>
<feature type="compositionally biased region" description="Basic and acidic residues" evidence="2">
    <location>
        <begin position="1431"/>
        <end position="1440"/>
    </location>
</feature>
<feature type="compositionally biased region" description="Polar residues" evidence="2">
    <location>
        <begin position="1420"/>
        <end position="1430"/>
    </location>
</feature>
<feature type="compositionally biased region" description="Basic and acidic residues" evidence="2">
    <location>
        <begin position="701"/>
        <end position="713"/>
    </location>
</feature>
<feature type="region of interest" description="Disordered" evidence="2">
    <location>
        <begin position="421"/>
        <end position="467"/>
    </location>
</feature>
<feature type="region of interest" description="Disordered" evidence="2">
    <location>
        <begin position="1196"/>
        <end position="1280"/>
    </location>
</feature>
<feature type="compositionally biased region" description="Low complexity" evidence="2">
    <location>
        <begin position="808"/>
        <end position="822"/>
    </location>
</feature>
<feature type="compositionally biased region" description="Basic and acidic residues" evidence="2">
    <location>
        <begin position="1239"/>
        <end position="1260"/>
    </location>
</feature>
<feature type="compositionally biased region" description="Polar residues" evidence="2">
    <location>
        <begin position="557"/>
        <end position="572"/>
    </location>
</feature>
<feature type="compositionally biased region" description="Low complexity" evidence="2">
    <location>
        <begin position="1337"/>
        <end position="1363"/>
    </location>
</feature>
<dbReference type="GO" id="GO:0006357">
    <property type="term" value="P:regulation of transcription by RNA polymerase II"/>
    <property type="evidence" value="ECO:0007669"/>
    <property type="project" value="TreeGrafter"/>
</dbReference>
<dbReference type="Proteomes" id="UP000827092">
    <property type="component" value="Unassembled WGS sequence"/>
</dbReference>
<feature type="region of interest" description="Disordered" evidence="2">
    <location>
        <begin position="1025"/>
        <end position="1181"/>
    </location>
</feature>
<dbReference type="PANTHER" id="PTHR21564:SF5">
    <property type="entry name" value="SCRIBBLER, ISOFORM J"/>
    <property type="match status" value="1"/>
</dbReference>
<feature type="compositionally biased region" description="Polar residues" evidence="2">
    <location>
        <begin position="1172"/>
        <end position="1181"/>
    </location>
</feature>
<feature type="compositionally biased region" description="Low complexity" evidence="2">
    <location>
        <begin position="1616"/>
        <end position="1626"/>
    </location>
</feature>
<organism evidence="4 5">
    <name type="scientific">Oedothorax gibbosus</name>
    <dbReference type="NCBI Taxonomy" id="931172"/>
    <lineage>
        <taxon>Eukaryota</taxon>
        <taxon>Metazoa</taxon>
        <taxon>Ecdysozoa</taxon>
        <taxon>Arthropoda</taxon>
        <taxon>Chelicerata</taxon>
        <taxon>Arachnida</taxon>
        <taxon>Araneae</taxon>
        <taxon>Araneomorphae</taxon>
        <taxon>Entelegynae</taxon>
        <taxon>Araneoidea</taxon>
        <taxon>Linyphiidae</taxon>
        <taxon>Erigoninae</taxon>
        <taxon>Oedothorax</taxon>
    </lineage>
</organism>
<feature type="compositionally biased region" description="Basic and acidic residues" evidence="2">
    <location>
        <begin position="1639"/>
        <end position="1659"/>
    </location>
</feature>
<feature type="compositionally biased region" description="Basic and acidic residues" evidence="2">
    <location>
        <begin position="1"/>
        <end position="10"/>
    </location>
</feature>
<feature type="compositionally biased region" description="Basic residues" evidence="2">
    <location>
        <begin position="1364"/>
        <end position="1385"/>
    </location>
</feature>
<evidence type="ECO:0000313" key="5">
    <source>
        <dbReference type="Proteomes" id="UP000827092"/>
    </source>
</evidence>
<proteinExistence type="predicted"/>
<dbReference type="PROSITE" id="PS00028">
    <property type="entry name" value="ZINC_FINGER_C2H2_1"/>
    <property type="match status" value="1"/>
</dbReference>
<feature type="compositionally biased region" description="Low complexity" evidence="2">
    <location>
        <begin position="1789"/>
        <end position="1839"/>
    </location>
</feature>
<feature type="compositionally biased region" description="Polar residues" evidence="2">
    <location>
        <begin position="38"/>
        <end position="50"/>
    </location>
</feature>
<dbReference type="GO" id="GO:0005634">
    <property type="term" value="C:nucleus"/>
    <property type="evidence" value="ECO:0007669"/>
    <property type="project" value="TreeGrafter"/>
</dbReference>
<feature type="compositionally biased region" description="Polar residues" evidence="2">
    <location>
        <begin position="726"/>
        <end position="736"/>
    </location>
</feature>
<feature type="region of interest" description="Disordered" evidence="2">
    <location>
        <begin position="523"/>
        <end position="670"/>
    </location>
</feature>
<feature type="region of interest" description="Disordered" evidence="2">
    <location>
        <begin position="208"/>
        <end position="349"/>
    </location>
</feature>
<gene>
    <name evidence="4" type="ORF">JTE90_029346</name>
</gene>
<sequence length="1920" mass="204493">MKDNSLDGHRGKVALSDTTRNAARNSTVGLKCELKTPPATSANDGTATTNFDDDYNEWELGIGDLIIDLDADIEKTNERNGNAAQQGIPSHQNHHPRPNDTATSPGSGSATAGNSSIVDSPNSASAATTFNFLGTQTSCNNNLAAAMSNSKSPRLAVNSAAASGTSGSAAGVGAVTTGSNGASTGAAGTFEHQATVDKGLKMKIKRKTVGSKYSEAKHEIVQSDTKSASHNSSENTNNVSNNSSSSASASNSPATNSDTPKSKHSSSKGRNSSHREKKEKNRDKDKNSSARSTSTTVPEVNGVSGGVLSPMKLANSDTNVSSPAPPSLCSNAVPSPVNNTSVASPSVPRSLPAAATTAASSPVSNSVPDVTQPPSVVSLSNQTVCASSSSPPMPNLTVKLEHKFTPSPSSQSCPVPSVVIKAEERPDSPPLKKIKLENADGSDEVERPGSPSPERKDTSTCTTSTSVGTITEPDCLGPCEPGTSVTLEGIVWQETEGGVLVVNVTWRGKTYVGTLLDCTKHDWAPPRFCESPTSDVDSKTGKGRGKRGRGGNNSSSEIASFTDTRNVVQSKLRNGKGRRTTINSNAANSGFTVPSSPAKNEATTNGGTKRKGRPNDTEASTPVDSKTSKRSRNQKQQQTPAAASPVPSASPAVSTEPPPSSQPSSPQWITCPEPNCSKRYKHINGLKYHKAHAHSSASDGTKMEDTATEDSSKDVTNSSDNEESMQESASVSTSPAPSFANAVPTAGKILLNESASSSSSSSVNGLPETDPYSLTTDLSTLASVAIGDSATSQKVANTSRIAPPTLHSSASQDISVVSSDGDSVGHSAALPVSVSNGSPNPAPLSDMLSSSLSTSEGAGLSVAVSAVTTSVIQSSNSLDNVASSQAVSMNIPTPHVNFSQGLLASNSSATNTFTTSTVVCNNSNSLSPSISHLSTNVTTTFAAISSITSTSIASPTTPLPMIDKSKIKQEKPDKYKPKSPLGTSPIRPIIPAPTPLIALSTNMPGTHPGMNIGSHCVGASLKPIQPKPTILGEPSTVNPSLEALKKDKSKHKKKSKDKERGDKKIPTLPLTPTKLGMNPGEDCEALELTSYPSLEAVSGPIPTSHPILSPLISQSKPPETSMDLSLPEDTMNDNVQSPAYSDISDANDTAPVLESEVPSGKEKEDKVGKSTPDASQSPATNISAYGMYPYYSQPPYLLPSVSPQAAASQGPNIMDKNEMNKKSDSERVKERPWSNPSGDIRERQHLEHHEMEKKQSREDSVQGPNPMASGPGSGVPVQEYPMSQHYPYPYGYVQGYPYPVDSSSYHMHMLESDPHYKQQYKQYLDEHHRMYKEQQHHQQQQQLQQHMQQAAAHQQQQQQQQQVHHGHHQSSHHQGHHQSSKSHHSVIKEERDRSRDSKDRSANLDKMSNSGLMNEHSSKIQHSSNPMVSSKDQDVREVDMRPPSLPAQARIESSASSVALKEKQNENHQILKENIELKSQMEDSKTKINQYEMAMIYERHKEDMRRFYMCQDRMIEQQQQKMEPGIHHHTHHHQTIQSHSQHHASSYSNSSMKSHKDDLSGSVHSKSNHYGDSTRSSVVSPAKSDHIKNLHSTSSPKGGPRDSRDPSMGGPKEYMNSSGRESSSSSSKKESGGGSKNSDSSDKKGAVDKKPEVKVESEGQKPTMETTGPPPPPTNSYAYLHPSYLQPAPPHFAHMPFEPPHAAMYRGGPINPMIVSTPHYPNSPYMHPQIRYVTPGPCDLPVHPPPEAMAGKLHPGAGPPKALDLLHQVSQQYTTTHKIHELSEHAVMSPTPVSSAPSAATTPSNTASSGSSKTSASEPAVVASKGDSGSSRDASRSPPTQRHLHTHHHTHVGVGYPIYDPYGVAAQKTYTYYNSRPDSYCGMQAHSPLASQTICSINGWSEIRLAVAHRTVHPPSSVKA</sequence>
<feature type="compositionally biased region" description="Polar residues" evidence="2">
    <location>
        <begin position="1562"/>
        <end position="1579"/>
    </location>
</feature>
<feature type="compositionally biased region" description="Basic and acidic residues" evidence="2">
    <location>
        <begin position="1056"/>
        <end position="1065"/>
    </location>
</feature>
<feature type="compositionally biased region" description="Low complexity" evidence="2">
    <location>
        <begin position="229"/>
        <end position="259"/>
    </location>
</feature>
<comment type="caution">
    <text evidence="4">The sequence shown here is derived from an EMBL/GenBank/DDBJ whole genome shotgun (WGS) entry which is preliminary data.</text>
</comment>
<feature type="region of interest" description="Disordered" evidence="2">
    <location>
        <begin position="691"/>
        <end position="739"/>
    </location>
</feature>
<evidence type="ECO:0000313" key="4">
    <source>
        <dbReference type="EMBL" id="KAG8182274.1"/>
    </source>
</evidence>
<feature type="compositionally biased region" description="Basic and acidic residues" evidence="2">
    <location>
        <begin position="1215"/>
        <end position="1232"/>
    </location>
</feature>
<feature type="compositionally biased region" description="Basic residues" evidence="2">
    <location>
        <begin position="262"/>
        <end position="272"/>
    </location>
</feature>
<evidence type="ECO:0000256" key="2">
    <source>
        <dbReference type="SAM" id="MobiDB-lite"/>
    </source>
</evidence>
<feature type="compositionally biased region" description="Basic and acidic residues" evidence="2">
    <location>
        <begin position="1386"/>
        <end position="1403"/>
    </location>
</feature>
<evidence type="ECO:0000256" key="1">
    <source>
        <dbReference type="SAM" id="Coils"/>
    </source>
</evidence>
<feature type="compositionally biased region" description="Polar residues" evidence="2">
    <location>
        <begin position="580"/>
        <end position="607"/>
    </location>
</feature>
<feature type="compositionally biased region" description="Polar residues" evidence="2">
    <location>
        <begin position="1132"/>
        <end position="1147"/>
    </location>
</feature>
<feature type="region of interest" description="Disordered" evidence="2">
    <location>
        <begin position="955"/>
        <end position="989"/>
    </location>
</feature>
<feature type="coiled-coil region" evidence="1">
    <location>
        <begin position="1460"/>
        <end position="1494"/>
    </location>
</feature>
<feature type="region of interest" description="Disordered" evidence="2">
    <location>
        <begin position="1519"/>
        <end position="1678"/>
    </location>
</feature>
<feature type="compositionally biased region" description="Low complexity" evidence="2">
    <location>
        <begin position="639"/>
        <end position="655"/>
    </location>
</feature>
<evidence type="ECO:0000259" key="3">
    <source>
        <dbReference type="PROSITE" id="PS00028"/>
    </source>
</evidence>
<keyword evidence="1" id="KW-0175">Coiled coil</keyword>
<dbReference type="InterPro" id="IPR040010">
    <property type="entry name" value="ZN608/ZN609"/>
</dbReference>
<reference evidence="4 5" key="1">
    <citation type="journal article" date="2022" name="Nat. Ecol. Evol.">
        <title>A masculinizing supergene underlies an exaggerated male reproductive morph in a spider.</title>
        <authorList>
            <person name="Hendrickx F."/>
            <person name="De Corte Z."/>
            <person name="Sonet G."/>
            <person name="Van Belleghem S.M."/>
            <person name="Kostlbacher S."/>
            <person name="Vangestel C."/>
        </authorList>
    </citation>
    <scope>NUCLEOTIDE SEQUENCE [LARGE SCALE GENOMIC DNA]</scope>
    <source>
        <strain evidence="4">W744_W776</strain>
    </source>
</reference>
<feature type="compositionally biased region" description="Polar residues" evidence="2">
    <location>
        <begin position="79"/>
        <end position="91"/>
    </location>
</feature>
<feature type="compositionally biased region" description="Basic and acidic residues" evidence="2">
    <location>
        <begin position="273"/>
        <end position="288"/>
    </location>
</feature>
<feature type="compositionally biased region" description="Polar residues" evidence="2">
    <location>
        <begin position="100"/>
        <end position="123"/>
    </location>
</feature>
<feature type="compositionally biased region" description="Polar residues" evidence="2">
    <location>
        <begin position="16"/>
        <end position="28"/>
    </location>
</feature>